<keyword evidence="6" id="KW-0460">Magnesium</keyword>
<comment type="catalytic activity">
    <reaction evidence="5">
        <text>adenylyl-molybdopterin + molybdate = Mo-molybdopterin + AMP + H(+)</text>
        <dbReference type="Rhea" id="RHEA:35047"/>
        <dbReference type="ChEBI" id="CHEBI:15378"/>
        <dbReference type="ChEBI" id="CHEBI:36264"/>
        <dbReference type="ChEBI" id="CHEBI:62727"/>
        <dbReference type="ChEBI" id="CHEBI:71302"/>
        <dbReference type="ChEBI" id="CHEBI:456215"/>
        <dbReference type="EC" id="2.10.1.1"/>
    </reaction>
</comment>
<dbReference type="SUPFAM" id="SSF63867">
    <property type="entry name" value="MoeA C-terminal domain-like"/>
    <property type="match status" value="1"/>
</dbReference>
<dbReference type="SUPFAM" id="SSF63882">
    <property type="entry name" value="MoeA N-terminal region -like"/>
    <property type="match status" value="1"/>
</dbReference>
<comment type="pathway">
    <text evidence="2 6">Cofactor biosynthesis; molybdopterin biosynthesis.</text>
</comment>
<dbReference type="InterPro" id="IPR038987">
    <property type="entry name" value="MoeA-like"/>
</dbReference>
<dbReference type="Gene3D" id="2.40.340.10">
    <property type="entry name" value="MoeA, C-terminal, domain IV"/>
    <property type="match status" value="1"/>
</dbReference>
<dbReference type="Proteomes" id="UP000433104">
    <property type="component" value="Unassembled WGS sequence"/>
</dbReference>
<dbReference type="InterPro" id="IPR036425">
    <property type="entry name" value="MoaB/Mog-like_dom_sf"/>
</dbReference>
<evidence type="ECO:0000256" key="4">
    <source>
        <dbReference type="ARBA" id="ARBA00023150"/>
    </source>
</evidence>
<dbReference type="Gene3D" id="3.90.105.10">
    <property type="entry name" value="Molybdopterin biosynthesis moea protein, domain 2"/>
    <property type="match status" value="1"/>
</dbReference>
<dbReference type="AlphaFoldDB" id="A0A844ZCV8"/>
<dbReference type="Pfam" id="PF03454">
    <property type="entry name" value="MoeA_C"/>
    <property type="match status" value="1"/>
</dbReference>
<feature type="compositionally biased region" description="Basic and acidic residues" evidence="7">
    <location>
        <begin position="42"/>
        <end position="66"/>
    </location>
</feature>
<dbReference type="Gene3D" id="2.170.190.11">
    <property type="entry name" value="Molybdopterin biosynthesis moea protein, domain 3"/>
    <property type="match status" value="1"/>
</dbReference>
<evidence type="ECO:0000256" key="6">
    <source>
        <dbReference type="RuleBase" id="RU365090"/>
    </source>
</evidence>
<dbReference type="InterPro" id="IPR005110">
    <property type="entry name" value="MoeA_linker/N"/>
</dbReference>
<evidence type="ECO:0000256" key="3">
    <source>
        <dbReference type="ARBA" id="ARBA00010763"/>
    </source>
</evidence>
<accession>A0A844ZCV8</accession>
<feature type="region of interest" description="Disordered" evidence="7">
    <location>
        <begin position="1"/>
        <end position="67"/>
    </location>
</feature>
<feature type="domain" description="MoaB/Mog" evidence="8">
    <location>
        <begin position="259"/>
        <end position="399"/>
    </location>
</feature>
<dbReference type="SMART" id="SM00852">
    <property type="entry name" value="MoCF_biosynth"/>
    <property type="match status" value="1"/>
</dbReference>
<keyword evidence="6" id="KW-0500">Molybdenum</keyword>
<evidence type="ECO:0000256" key="5">
    <source>
        <dbReference type="ARBA" id="ARBA00047317"/>
    </source>
</evidence>
<gene>
    <name evidence="9" type="ORF">GRI38_04965</name>
</gene>
<comment type="cofactor">
    <cofactor evidence="6">
        <name>Mg(2+)</name>
        <dbReference type="ChEBI" id="CHEBI:18420"/>
    </cofactor>
</comment>
<dbReference type="InterPro" id="IPR036688">
    <property type="entry name" value="MoeA_C_domain_IV_sf"/>
</dbReference>
<dbReference type="InterPro" id="IPR001453">
    <property type="entry name" value="MoaB/Mog_dom"/>
</dbReference>
<comment type="caution">
    <text evidence="9">The sequence shown here is derived from an EMBL/GenBank/DDBJ whole genome shotgun (WGS) entry which is preliminary data.</text>
</comment>
<dbReference type="PANTHER" id="PTHR10192:SF5">
    <property type="entry name" value="GEPHYRIN"/>
    <property type="match status" value="1"/>
</dbReference>
<dbReference type="PANTHER" id="PTHR10192">
    <property type="entry name" value="MOLYBDOPTERIN BIOSYNTHESIS PROTEIN"/>
    <property type="match status" value="1"/>
</dbReference>
<dbReference type="GO" id="GO:0061599">
    <property type="term" value="F:molybdopterin molybdotransferase activity"/>
    <property type="evidence" value="ECO:0007669"/>
    <property type="project" value="UniProtKB-UniRule"/>
</dbReference>
<keyword evidence="6" id="KW-0479">Metal-binding</keyword>
<dbReference type="Pfam" id="PF00994">
    <property type="entry name" value="MoCF_biosynth"/>
    <property type="match status" value="1"/>
</dbReference>
<evidence type="ECO:0000313" key="10">
    <source>
        <dbReference type="Proteomes" id="UP000433104"/>
    </source>
</evidence>
<dbReference type="CDD" id="cd00887">
    <property type="entry name" value="MoeA"/>
    <property type="match status" value="1"/>
</dbReference>
<protein>
    <recommendedName>
        <fullName evidence="6">Molybdopterin molybdenumtransferase</fullName>
        <ecNumber evidence="6">2.10.1.1</ecNumber>
    </recommendedName>
</protein>
<dbReference type="InterPro" id="IPR005111">
    <property type="entry name" value="MoeA_C_domain_IV"/>
</dbReference>
<dbReference type="EC" id="2.10.1.1" evidence="6"/>
<dbReference type="UniPathway" id="UPA00344"/>
<sequence>MSPPGYRPGEDRLRVRRSYRNNCDGHRARQRQNRRRNGGANGHDRRIAHDLRHGESARQGNDDRRGRACFQGRRQVGRLASSAVSELLAYEVALDKLLRLATPLEDEEIAVTDAIGRYIVAPLISQRVQPAADLSAMDGFAVADVNGKEWQVIGESRAGQPYSGTVTSAQAVLISTGAVVPAGTNAILVREIVERTEGSIRLSGDLPEPRDRHIRRRGGDFSKGETIAEEGSEVTPRLLALALTAGVTRVTVKRRPRLAIIQSGDELYDPMQEPVSTESHRLPAANGLMLKAMFAPHLVEASLQPLLPDDPDRLAEEFAKLHDHDIIVTIGGASVGEHDHVGQAFEQIGADLKFGKVAIKPGKPVMVARRAKQLIVGLPGNPVSAFVTAMLFVRPLLLHLAGAEDVEFKPVSMPLGAALPAGGDRREFLRAVEKDGKLYALTEQGSGALHSLAEAQYLIDRPIDDEPRGIGDSVAAYRL</sequence>
<dbReference type="Gene3D" id="3.40.980.10">
    <property type="entry name" value="MoaB/Mog-like domain"/>
    <property type="match status" value="1"/>
</dbReference>
<comment type="similarity">
    <text evidence="3 6">Belongs to the MoeA family.</text>
</comment>
<evidence type="ECO:0000256" key="7">
    <source>
        <dbReference type="SAM" id="MobiDB-lite"/>
    </source>
</evidence>
<evidence type="ECO:0000259" key="8">
    <source>
        <dbReference type="SMART" id="SM00852"/>
    </source>
</evidence>
<reference evidence="9 10" key="1">
    <citation type="submission" date="2019-12" db="EMBL/GenBank/DDBJ databases">
        <title>Genomic-based taxomic classification of the family Erythrobacteraceae.</title>
        <authorList>
            <person name="Xu L."/>
        </authorList>
    </citation>
    <scope>NUCLEOTIDE SEQUENCE [LARGE SCALE GENOMIC DNA]</scope>
    <source>
        <strain evidence="9 10">MCCC 1A09962</strain>
    </source>
</reference>
<dbReference type="InterPro" id="IPR036135">
    <property type="entry name" value="MoeA_linker/N_sf"/>
</dbReference>
<keyword evidence="6 9" id="KW-0808">Transferase</keyword>
<keyword evidence="10" id="KW-1185">Reference proteome</keyword>
<dbReference type="GO" id="GO:0006777">
    <property type="term" value="P:Mo-molybdopterin cofactor biosynthetic process"/>
    <property type="evidence" value="ECO:0007669"/>
    <property type="project" value="UniProtKB-UniRule"/>
</dbReference>
<comment type="function">
    <text evidence="1 6">Catalyzes the insertion of molybdate into adenylated molybdopterin with the concomitant release of AMP.</text>
</comment>
<proteinExistence type="inferred from homology"/>
<dbReference type="SUPFAM" id="SSF53218">
    <property type="entry name" value="Molybdenum cofactor biosynthesis proteins"/>
    <property type="match status" value="1"/>
</dbReference>
<evidence type="ECO:0000313" key="9">
    <source>
        <dbReference type="EMBL" id="MXO85374.1"/>
    </source>
</evidence>
<dbReference type="GO" id="GO:0046872">
    <property type="term" value="F:metal ion binding"/>
    <property type="evidence" value="ECO:0007669"/>
    <property type="project" value="UniProtKB-UniRule"/>
</dbReference>
<organism evidence="9 10">
    <name type="scientific">Parapontixanthobacter aurantiacus</name>
    <dbReference type="NCBI Taxonomy" id="1463599"/>
    <lineage>
        <taxon>Bacteria</taxon>
        <taxon>Pseudomonadati</taxon>
        <taxon>Pseudomonadota</taxon>
        <taxon>Alphaproteobacteria</taxon>
        <taxon>Sphingomonadales</taxon>
        <taxon>Erythrobacteraceae</taxon>
        <taxon>Parapontixanthobacter</taxon>
    </lineage>
</organism>
<feature type="compositionally biased region" description="Basic residues" evidence="7">
    <location>
        <begin position="28"/>
        <end position="37"/>
    </location>
</feature>
<keyword evidence="4 6" id="KW-0501">Molybdenum cofactor biosynthesis</keyword>
<dbReference type="GO" id="GO:0005829">
    <property type="term" value="C:cytosol"/>
    <property type="evidence" value="ECO:0007669"/>
    <property type="project" value="TreeGrafter"/>
</dbReference>
<evidence type="ECO:0000256" key="2">
    <source>
        <dbReference type="ARBA" id="ARBA00005046"/>
    </source>
</evidence>
<dbReference type="Pfam" id="PF03453">
    <property type="entry name" value="MoeA_N"/>
    <property type="match status" value="1"/>
</dbReference>
<name>A0A844ZCV8_9SPHN</name>
<dbReference type="EMBL" id="WTYW01000001">
    <property type="protein sequence ID" value="MXO85374.1"/>
    <property type="molecule type" value="Genomic_DNA"/>
</dbReference>
<evidence type="ECO:0000256" key="1">
    <source>
        <dbReference type="ARBA" id="ARBA00002901"/>
    </source>
</evidence>